<feature type="compositionally biased region" description="Polar residues" evidence="1">
    <location>
        <begin position="49"/>
        <end position="68"/>
    </location>
</feature>
<organism evidence="2 3">
    <name type="scientific">Scophthalmus maximus</name>
    <name type="common">Turbot</name>
    <name type="synonym">Psetta maxima</name>
    <dbReference type="NCBI Taxonomy" id="52904"/>
    <lineage>
        <taxon>Eukaryota</taxon>
        <taxon>Metazoa</taxon>
        <taxon>Chordata</taxon>
        <taxon>Craniata</taxon>
        <taxon>Vertebrata</taxon>
        <taxon>Euteleostomi</taxon>
        <taxon>Actinopterygii</taxon>
        <taxon>Neopterygii</taxon>
        <taxon>Teleostei</taxon>
        <taxon>Neoteleostei</taxon>
        <taxon>Acanthomorphata</taxon>
        <taxon>Carangaria</taxon>
        <taxon>Pleuronectiformes</taxon>
        <taxon>Pleuronectoidei</taxon>
        <taxon>Scophthalmidae</taxon>
        <taxon>Scophthalmus</taxon>
    </lineage>
</organism>
<protein>
    <submittedName>
        <fullName evidence="2">Uncharacterized protein</fullName>
    </submittedName>
</protein>
<evidence type="ECO:0000256" key="1">
    <source>
        <dbReference type="SAM" id="MobiDB-lite"/>
    </source>
</evidence>
<evidence type="ECO:0000313" key="2">
    <source>
        <dbReference type="EMBL" id="KAF0030902.1"/>
    </source>
</evidence>
<feature type="region of interest" description="Disordered" evidence="1">
    <location>
        <begin position="31"/>
        <end position="146"/>
    </location>
</feature>
<feature type="region of interest" description="Disordered" evidence="1">
    <location>
        <begin position="1"/>
        <end position="20"/>
    </location>
</feature>
<gene>
    <name evidence="2" type="ORF">F2P81_017633</name>
</gene>
<name>A0A6A4SKL6_SCOMX</name>
<reference evidence="2 3" key="1">
    <citation type="submission" date="2019-06" db="EMBL/GenBank/DDBJ databases">
        <title>Draft genomes of female and male turbot (Scophthalmus maximus).</title>
        <authorList>
            <person name="Xu H."/>
            <person name="Xu X.-W."/>
            <person name="Shao C."/>
            <person name="Chen S."/>
        </authorList>
    </citation>
    <scope>NUCLEOTIDE SEQUENCE [LARGE SCALE GENOMIC DNA]</scope>
    <source>
        <strain evidence="2">Ysfricsl-2016a</strain>
        <tissue evidence="2">Blood</tissue>
    </source>
</reference>
<feature type="compositionally biased region" description="Basic and acidic residues" evidence="1">
    <location>
        <begin position="70"/>
        <end position="122"/>
    </location>
</feature>
<dbReference type="AlphaFoldDB" id="A0A6A4SKL6"/>
<sequence>MHLRAAFRLKRESGSGAARRAFHRSVERCLGVNDDDTQRGESRDGAISVNATDDQISQSGASDSTVQVLDQDKMRKEGSGGDDVRKGEKDDGREQETVEEEKRSRTDQCREGATRRPDDTKLKISPLSLGRAAKRKSGRTTGFYQPDPTLITRQEVHRQQEAFPTRVTAQVEGSRCTEWMRLEEEEDRRTDEQEHYLSSCLSDKVSPKGCVYLLSLSRQPGDEERSGTEHIWTGLDLLTE</sequence>
<comment type="caution">
    <text evidence="2">The sequence shown here is derived from an EMBL/GenBank/DDBJ whole genome shotgun (WGS) entry which is preliminary data.</text>
</comment>
<proteinExistence type="predicted"/>
<accession>A0A6A4SKL6</accession>
<evidence type="ECO:0000313" key="3">
    <source>
        <dbReference type="Proteomes" id="UP000438429"/>
    </source>
</evidence>
<dbReference type="EMBL" id="VEVO01000015">
    <property type="protein sequence ID" value="KAF0030902.1"/>
    <property type="molecule type" value="Genomic_DNA"/>
</dbReference>
<dbReference type="Proteomes" id="UP000438429">
    <property type="component" value="Unassembled WGS sequence"/>
</dbReference>